<evidence type="ECO:0000256" key="9">
    <source>
        <dbReference type="ARBA" id="ARBA00022777"/>
    </source>
</evidence>
<keyword evidence="4" id="KW-1003">Cell membrane</keyword>
<keyword evidence="14" id="KW-0175">Coiled coil</keyword>
<evidence type="ECO:0000256" key="10">
    <source>
        <dbReference type="ARBA" id="ARBA00022840"/>
    </source>
</evidence>
<dbReference type="Pfam" id="PF00672">
    <property type="entry name" value="HAMP"/>
    <property type="match status" value="1"/>
</dbReference>
<dbReference type="GO" id="GO:0005886">
    <property type="term" value="C:plasma membrane"/>
    <property type="evidence" value="ECO:0007669"/>
    <property type="project" value="UniProtKB-SubCell"/>
</dbReference>
<dbReference type="GO" id="GO:0000155">
    <property type="term" value="F:phosphorelay sensor kinase activity"/>
    <property type="evidence" value="ECO:0007669"/>
    <property type="project" value="InterPro"/>
</dbReference>
<dbReference type="PROSITE" id="PS50885">
    <property type="entry name" value="HAMP"/>
    <property type="match status" value="1"/>
</dbReference>
<evidence type="ECO:0000256" key="2">
    <source>
        <dbReference type="ARBA" id="ARBA00004651"/>
    </source>
</evidence>
<dbReference type="InterPro" id="IPR033479">
    <property type="entry name" value="dCache_1"/>
</dbReference>
<comment type="caution">
    <text evidence="17">The sequence shown here is derived from an EMBL/GenBank/DDBJ whole genome shotgun (WGS) entry which is preliminary data.</text>
</comment>
<name>A0A919XI66_9BACL</name>
<dbReference type="EC" id="2.7.13.3" evidence="3"/>
<evidence type="ECO:0000256" key="12">
    <source>
        <dbReference type="ARBA" id="ARBA00023012"/>
    </source>
</evidence>
<comment type="subcellular location">
    <subcellularLocation>
        <location evidence="2">Cell membrane</location>
        <topology evidence="2">Multi-pass membrane protein</topology>
    </subcellularLocation>
</comment>
<feature type="transmembrane region" description="Helical" evidence="15">
    <location>
        <begin position="304"/>
        <end position="325"/>
    </location>
</feature>
<dbReference type="InterPro" id="IPR003594">
    <property type="entry name" value="HATPase_dom"/>
</dbReference>
<reference evidence="17" key="1">
    <citation type="submission" date="2021-03" db="EMBL/GenBank/DDBJ databases">
        <title>Antimicrobial resistance genes in bacteria isolated from Japanese honey, and their potential for conferring macrolide and lincosamide resistance in the American foulbrood pathogen Paenibacillus larvae.</title>
        <authorList>
            <person name="Okamoto M."/>
            <person name="Kumagai M."/>
            <person name="Kanamori H."/>
            <person name="Takamatsu D."/>
        </authorList>
    </citation>
    <scope>NUCLEOTIDE SEQUENCE</scope>
    <source>
        <strain evidence="17">J2TS6</strain>
    </source>
</reference>
<dbReference type="SMART" id="SM00387">
    <property type="entry name" value="HATPase_c"/>
    <property type="match status" value="1"/>
</dbReference>
<keyword evidence="11 15" id="KW-1133">Transmembrane helix</keyword>
<dbReference type="InterPro" id="IPR003660">
    <property type="entry name" value="HAMP_dom"/>
</dbReference>
<keyword evidence="10" id="KW-0067">ATP-binding</keyword>
<protein>
    <recommendedName>
        <fullName evidence="3">histidine kinase</fullName>
        <ecNumber evidence="3">2.7.13.3</ecNumber>
    </recommendedName>
</protein>
<evidence type="ECO:0000313" key="17">
    <source>
        <dbReference type="EMBL" id="GIO32656.1"/>
    </source>
</evidence>
<keyword evidence="12" id="KW-0902">Two-component regulatory system</keyword>
<dbReference type="PANTHER" id="PTHR34220:SF11">
    <property type="entry name" value="SENSOR PROTEIN KINASE HPTS"/>
    <property type="match status" value="1"/>
</dbReference>
<dbReference type="InterPro" id="IPR010559">
    <property type="entry name" value="Sig_transdc_His_kin_internal"/>
</dbReference>
<evidence type="ECO:0000256" key="8">
    <source>
        <dbReference type="ARBA" id="ARBA00022741"/>
    </source>
</evidence>
<keyword evidence="13 15" id="KW-0472">Membrane</keyword>
<dbReference type="CDD" id="cd06225">
    <property type="entry name" value="HAMP"/>
    <property type="match status" value="1"/>
</dbReference>
<dbReference type="Gene3D" id="3.30.565.10">
    <property type="entry name" value="Histidine kinase-like ATPase, C-terminal domain"/>
    <property type="match status" value="1"/>
</dbReference>
<gene>
    <name evidence="17" type="ORF">J2TS6_37970</name>
</gene>
<dbReference type="Gene3D" id="1.10.8.500">
    <property type="entry name" value="HAMP domain in histidine kinase"/>
    <property type="match status" value="1"/>
</dbReference>
<evidence type="ECO:0000256" key="7">
    <source>
        <dbReference type="ARBA" id="ARBA00022692"/>
    </source>
</evidence>
<proteinExistence type="predicted"/>
<evidence type="ECO:0000256" key="15">
    <source>
        <dbReference type="SAM" id="Phobius"/>
    </source>
</evidence>
<dbReference type="InterPro" id="IPR036890">
    <property type="entry name" value="HATPase_C_sf"/>
</dbReference>
<evidence type="ECO:0000256" key="1">
    <source>
        <dbReference type="ARBA" id="ARBA00000085"/>
    </source>
</evidence>
<keyword evidence="8" id="KW-0547">Nucleotide-binding</keyword>
<dbReference type="SUPFAM" id="SSF158472">
    <property type="entry name" value="HAMP domain-like"/>
    <property type="match status" value="1"/>
</dbReference>
<keyword evidence="6" id="KW-0808">Transferase</keyword>
<feature type="domain" description="HAMP" evidence="16">
    <location>
        <begin position="323"/>
        <end position="375"/>
    </location>
</feature>
<dbReference type="SMART" id="SM00304">
    <property type="entry name" value="HAMP"/>
    <property type="match status" value="1"/>
</dbReference>
<keyword evidence="18" id="KW-1185">Reference proteome</keyword>
<dbReference type="GO" id="GO:0005524">
    <property type="term" value="F:ATP binding"/>
    <property type="evidence" value="ECO:0007669"/>
    <property type="project" value="UniProtKB-KW"/>
</dbReference>
<evidence type="ECO:0000313" key="18">
    <source>
        <dbReference type="Proteomes" id="UP000679779"/>
    </source>
</evidence>
<sequence length="607" mass="68199">MMKLIRGLAPVSIRRKLILAMVVCVLVPASLTLLIYNSLTQQAVKKQAIANVEDSLMLVHGSVSNRLKSMLNIANYIQINSGLKSYFKLVASGNDEGTEYEKFTEWNRVLEQLDSLTAAGEKSYVTVLLSNGSYFMNYSVSDYNPLNILKAPWFERLKELNGVESYWIGPEPTAYNYDKFDHPYQISVARTLRLDGTEIYGYVVVTMMEDQLHQIYGDLSADQRVLLLDGNGVIISSTDPKQVGTVFPYADGDGSRKSTSIRTIGGQKHLVSQRNVLFTGWRLVLVQPYQDAIVDISSIFNRVFLFQLISFVAFTLLFVALIRAFTKPLVRLGKVTSAVQRGNLLVRSGVRGNDEIGRLGLLFDQMLDRVKDMINEISETQARKRKAELKMLQAQINPHFLFNVLNSIRMNVMRRGDPESAKMIGSLSILLRMTISRHEDEISLHEEIDLVSHYVALMNMRQKAEVKLVTDMDPEAFLIKVPRFVLQPIVENAIIHGLMQKNGEIAVRAKAEAGFVKLSIEDNGQGMTEAERIRLQGKLRNRETAPDRETSGNFSGIGLENVAERMRLLFGEAFRADVFSSLGRGTVIEMHIPFREGFRDVSSDAGG</sequence>
<dbReference type="SUPFAM" id="SSF55874">
    <property type="entry name" value="ATPase domain of HSP90 chaperone/DNA topoisomerase II/histidine kinase"/>
    <property type="match status" value="1"/>
</dbReference>
<evidence type="ECO:0000256" key="4">
    <source>
        <dbReference type="ARBA" id="ARBA00022475"/>
    </source>
</evidence>
<dbReference type="Gene3D" id="3.30.450.20">
    <property type="entry name" value="PAS domain"/>
    <property type="match status" value="1"/>
</dbReference>
<keyword evidence="9" id="KW-0418">Kinase</keyword>
<dbReference type="Proteomes" id="UP000679779">
    <property type="component" value="Unassembled WGS sequence"/>
</dbReference>
<accession>A0A919XI66</accession>
<evidence type="ECO:0000256" key="14">
    <source>
        <dbReference type="SAM" id="Coils"/>
    </source>
</evidence>
<dbReference type="Pfam" id="PF02743">
    <property type="entry name" value="dCache_1"/>
    <property type="match status" value="1"/>
</dbReference>
<dbReference type="PANTHER" id="PTHR34220">
    <property type="entry name" value="SENSOR HISTIDINE KINASE YPDA"/>
    <property type="match status" value="1"/>
</dbReference>
<dbReference type="EMBL" id="BORQ01000004">
    <property type="protein sequence ID" value="GIO32656.1"/>
    <property type="molecule type" value="Genomic_DNA"/>
</dbReference>
<feature type="coiled-coil region" evidence="14">
    <location>
        <begin position="363"/>
        <end position="397"/>
    </location>
</feature>
<dbReference type="Pfam" id="PF06580">
    <property type="entry name" value="His_kinase"/>
    <property type="match status" value="1"/>
</dbReference>
<evidence type="ECO:0000259" key="16">
    <source>
        <dbReference type="PROSITE" id="PS50885"/>
    </source>
</evidence>
<evidence type="ECO:0000256" key="11">
    <source>
        <dbReference type="ARBA" id="ARBA00022989"/>
    </source>
</evidence>
<keyword evidence="5" id="KW-0597">Phosphoprotein</keyword>
<evidence type="ECO:0000256" key="5">
    <source>
        <dbReference type="ARBA" id="ARBA00022553"/>
    </source>
</evidence>
<evidence type="ECO:0000256" key="13">
    <source>
        <dbReference type="ARBA" id="ARBA00023136"/>
    </source>
</evidence>
<comment type="catalytic activity">
    <reaction evidence="1">
        <text>ATP + protein L-histidine = ADP + protein N-phospho-L-histidine.</text>
        <dbReference type="EC" id="2.7.13.3"/>
    </reaction>
</comment>
<dbReference type="Pfam" id="PF02518">
    <property type="entry name" value="HATPase_c"/>
    <property type="match status" value="1"/>
</dbReference>
<dbReference type="InterPro" id="IPR004358">
    <property type="entry name" value="Sig_transdc_His_kin-like_C"/>
</dbReference>
<dbReference type="AlphaFoldDB" id="A0A919XI66"/>
<organism evidence="17 18">
    <name type="scientific">Paenibacillus albilobatus</name>
    <dbReference type="NCBI Taxonomy" id="2716884"/>
    <lineage>
        <taxon>Bacteria</taxon>
        <taxon>Bacillati</taxon>
        <taxon>Bacillota</taxon>
        <taxon>Bacilli</taxon>
        <taxon>Bacillales</taxon>
        <taxon>Paenibacillaceae</taxon>
        <taxon>Paenibacillus</taxon>
    </lineage>
</organism>
<evidence type="ECO:0000256" key="3">
    <source>
        <dbReference type="ARBA" id="ARBA00012438"/>
    </source>
</evidence>
<evidence type="ECO:0000256" key="6">
    <source>
        <dbReference type="ARBA" id="ARBA00022679"/>
    </source>
</evidence>
<dbReference type="PRINTS" id="PR00344">
    <property type="entry name" value="BCTRLSENSOR"/>
</dbReference>
<keyword evidence="7 15" id="KW-0812">Transmembrane</keyword>
<dbReference type="InterPro" id="IPR050640">
    <property type="entry name" value="Bact_2-comp_sensor_kinase"/>
</dbReference>